<evidence type="ECO:0000256" key="5">
    <source>
        <dbReference type="SAM" id="Phobius"/>
    </source>
</evidence>
<feature type="non-terminal residue" evidence="7">
    <location>
        <position position="541"/>
    </location>
</feature>
<dbReference type="Pfam" id="PF00892">
    <property type="entry name" value="EamA"/>
    <property type="match status" value="1"/>
</dbReference>
<reference evidence="7" key="1">
    <citation type="submission" date="2021-02" db="EMBL/GenBank/DDBJ databases">
        <authorList>
            <person name="Dougan E. K."/>
            <person name="Rhodes N."/>
            <person name="Thang M."/>
            <person name="Chan C."/>
        </authorList>
    </citation>
    <scope>NUCLEOTIDE SEQUENCE</scope>
</reference>
<accession>A0A812MTR9</accession>
<dbReference type="EMBL" id="CAJNIZ010008903">
    <property type="protein sequence ID" value="CAE7273660.1"/>
    <property type="molecule type" value="Genomic_DNA"/>
</dbReference>
<feature type="transmembrane region" description="Helical" evidence="5">
    <location>
        <begin position="280"/>
        <end position="298"/>
    </location>
</feature>
<proteinExistence type="predicted"/>
<keyword evidence="2 5" id="KW-0812">Transmembrane</keyword>
<evidence type="ECO:0000256" key="4">
    <source>
        <dbReference type="ARBA" id="ARBA00023136"/>
    </source>
</evidence>
<evidence type="ECO:0000259" key="6">
    <source>
        <dbReference type="Pfam" id="PF00892"/>
    </source>
</evidence>
<dbReference type="PANTHER" id="PTHR22911">
    <property type="entry name" value="ACYL-MALONYL CONDENSING ENZYME-RELATED"/>
    <property type="match status" value="1"/>
</dbReference>
<feature type="transmembrane region" description="Helical" evidence="5">
    <location>
        <begin position="421"/>
        <end position="443"/>
    </location>
</feature>
<evidence type="ECO:0000256" key="2">
    <source>
        <dbReference type="ARBA" id="ARBA00022692"/>
    </source>
</evidence>
<evidence type="ECO:0000313" key="7">
    <source>
        <dbReference type="EMBL" id="CAE7273660.1"/>
    </source>
</evidence>
<dbReference type="GO" id="GO:0016020">
    <property type="term" value="C:membrane"/>
    <property type="evidence" value="ECO:0007669"/>
    <property type="project" value="UniProtKB-SubCell"/>
</dbReference>
<name>A0A812MTR9_SYMPI</name>
<dbReference type="InterPro" id="IPR000620">
    <property type="entry name" value="EamA_dom"/>
</dbReference>
<comment type="caution">
    <text evidence="7">The sequence shown here is derived from an EMBL/GenBank/DDBJ whole genome shotgun (WGS) entry which is preliminary data.</text>
</comment>
<comment type="subcellular location">
    <subcellularLocation>
        <location evidence="1">Membrane</location>
        <topology evidence="1">Multi-pass membrane protein</topology>
    </subcellularLocation>
</comment>
<dbReference type="AlphaFoldDB" id="A0A812MTR9"/>
<feature type="transmembrane region" description="Helical" evidence="5">
    <location>
        <begin position="341"/>
        <end position="364"/>
    </location>
</feature>
<protein>
    <recommendedName>
        <fullName evidence="6">EamA domain-containing protein</fullName>
    </recommendedName>
</protein>
<dbReference type="InterPro" id="IPR037185">
    <property type="entry name" value="EmrE-like"/>
</dbReference>
<dbReference type="PANTHER" id="PTHR22911:SF6">
    <property type="entry name" value="SOLUTE CARRIER FAMILY 35 MEMBER G1"/>
    <property type="match status" value="1"/>
</dbReference>
<dbReference type="SUPFAM" id="SSF103481">
    <property type="entry name" value="Multidrug resistance efflux transporter EmrE"/>
    <property type="match status" value="2"/>
</dbReference>
<dbReference type="OrthoDB" id="428084at2759"/>
<feature type="transmembrane region" description="Helical" evidence="5">
    <location>
        <begin position="450"/>
        <end position="472"/>
    </location>
</feature>
<evidence type="ECO:0000256" key="1">
    <source>
        <dbReference type="ARBA" id="ARBA00004141"/>
    </source>
</evidence>
<feature type="domain" description="EamA" evidence="6">
    <location>
        <begin position="160"/>
        <end position="296"/>
    </location>
</feature>
<keyword evidence="4 5" id="KW-0472">Membrane</keyword>
<gene>
    <name evidence="7" type="ORF">SPIL2461_LOCUS6068</name>
</gene>
<feature type="transmembrane region" description="Helical" evidence="5">
    <location>
        <begin position="310"/>
        <end position="329"/>
    </location>
</feature>
<keyword evidence="8" id="KW-1185">Reference proteome</keyword>
<organism evidence="7 8">
    <name type="scientific">Symbiodinium pilosum</name>
    <name type="common">Dinoflagellate</name>
    <dbReference type="NCBI Taxonomy" id="2952"/>
    <lineage>
        <taxon>Eukaryota</taxon>
        <taxon>Sar</taxon>
        <taxon>Alveolata</taxon>
        <taxon>Dinophyceae</taxon>
        <taxon>Suessiales</taxon>
        <taxon>Symbiodiniaceae</taxon>
        <taxon>Symbiodinium</taxon>
    </lineage>
</organism>
<keyword evidence="3 5" id="KW-1133">Transmembrane helix</keyword>
<dbReference type="Proteomes" id="UP000649617">
    <property type="component" value="Unassembled WGS sequence"/>
</dbReference>
<evidence type="ECO:0000313" key="8">
    <source>
        <dbReference type="Proteomes" id="UP000649617"/>
    </source>
</evidence>
<evidence type="ECO:0000256" key="3">
    <source>
        <dbReference type="ARBA" id="ARBA00022989"/>
    </source>
</evidence>
<sequence length="541" mass="58165">MNKRGTLRKGNGLMYRGIWLPADADEDGDTMRFQYSFQSFSRSIEGVMRVLRFYSGVAATKAGEAARAGHILMYIGPGHSALGLMLQGGRGYDPEQLPVAPKLVSGNFRKRGCWERLRCLLQKRLSMQTVPSDQCPRFEVSDAGLGDMAEEPWPRRERAKAALAFVVSAAFHSAMSLCVKLASHSFPTSQILWARYSVQLLVTSSILLWRREVLSGLGQLPCSLKLLLLMRGILGMTSQGCHMLSVKLLPLADAVSLHTVYPVFTALLAPCTLGEPLSPAALVAAMLATLGCTLVARGRMGRSTEASEQVKLGVGIALLGALSLTYLLVRRLMRPTTEKALDAEVVVWSYSATALCVLVVALPFTEAAWPAAFLQFCGNSKCASQSHSNRVYASGTRIKNCFQHGTDLCGQGGFVFHGVPVWTWLALLAVGLTSVVEQLLVTLGFRGLPAAAGTLMLTLEAGFAFLFSVAVLQEALRLQTVAGAALVAVAVVVTLRRPAAPPKSPAGAAVRGAEKSLEQVSFQAVCSFDVEGEAVNQRHKR</sequence>